<organism evidence="2 3">
    <name type="scientific">Limnofasciculus baicalensis BBK-W-15</name>
    <dbReference type="NCBI Taxonomy" id="2699891"/>
    <lineage>
        <taxon>Bacteria</taxon>
        <taxon>Bacillati</taxon>
        <taxon>Cyanobacteriota</taxon>
        <taxon>Cyanophyceae</taxon>
        <taxon>Coleofasciculales</taxon>
        <taxon>Coleofasciculaceae</taxon>
        <taxon>Limnofasciculus</taxon>
        <taxon>Limnofasciculus baicalensis</taxon>
    </lineage>
</organism>
<proteinExistence type="predicted"/>
<dbReference type="InterPro" id="IPR024590">
    <property type="entry name" value="HrpA_C"/>
</dbReference>
<dbReference type="EMBL" id="JAMZMM010000682">
    <property type="protein sequence ID" value="MCP2732602.1"/>
    <property type="molecule type" value="Genomic_DNA"/>
</dbReference>
<gene>
    <name evidence="2" type="ORF">NJ959_29665</name>
</gene>
<dbReference type="Proteomes" id="UP001204953">
    <property type="component" value="Unassembled WGS sequence"/>
</dbReference>
<feature type="non-terminal residue" evidence="2">
    <location>
        <position position="1"/>
    </location>
</feature>
<protein>
    <submittedName>
        <fullName evidence="2">DUF3418 domain-containing protein</fullName>
    </submittedName>
</protein>
<name>A0AAE3KVH4_9CYAN</name>
<accession>A0AAE3KVH4</accession>
<dbReference type="RefSeq" id="WP_254015307.1">
    <property type="nucleotide sequence ID" value="NZ_JAMZMM010000682.1"/>
</dbReference>
<dbReference type="Pfam" id="PF11898">
    <property type="entry name" value="DUF3418"/>
    <property type="match status" value="1"/>
</dbReference>
<reference evidence="2" key="1">
    <citation type="submission" date="2022-06" db="EMBL/GenBank/DDBJ databases">
        <title>New cyanobacteria of genus Symplocastrum in benthos of Lake Baikal.</title>
        <authorList>
            <person name="Sorokovikova E."/>
            <person name="Tikhonova I."/>
            <person name="Krasnopeev A."/>
            <person name="Evseev P."/>
            <person name="Gladkikh A."/>
            <person name="Belykh O."/>
        </authorList>
    </citation>
    <scope>NUCLEOTIDE SEQUENCE</scope>
    <source>
        <strain evidence="2">BBK-W-15</strain>
    </source>
</reference>
<keyword evidence="3" id="KW-1185">Reference proteome</keyword>
<dbReference type="AlphaFoldDB" id="A0AAE3KVH4"/>
<sequence>DIRDQASHRVFKGFLATIPAEKRKHLPRYLAGIRVRMGKVAANLPRDSKLMEETVPYWRAAKARVDLHAKAGVTDGELTLYRWMVEEFRVAQFAQELRTAMTVSPKRLQEQWNKIGKP</sequence>
<evidence type="ECO:0000259" key="1">
    <source>
        <dbReference type="Pfam" id="PF11898"/>
    </source>
</evidence>
<evidence type="ECO:0000313" key="3">
    <source>
        <dbReference type="Proteomes" id="UP001204953"/>
    </source>
</evidence>
<comment type="caution">
    <text evidence="2">The sequence shown here is derived from an EMBL/GenBank/DDBJ whole genome shotgun (WGS) entry which is preliminary data.</text>
</comment>
<evidence type="ECO:0000313" key="2">
    <source>
        <dbReference type="EMBL" id="MCP2732602.1"/>
    </source>
</evidence>
<feature type="domain" description="RNA helicase HrpA C-terminal" evidence="1">
    <location>
        <begin position="1"/>
        <end position="114"/>
    </location>
</feature>